<dbReference type="InterPro" id="IPR003661">
    <property type="entry name" value="HisK_dim/P_dom"/>
</dbReference>
<dbReference type="OrthoDB" id="8552871at2"/>
<dbReference type="InterPro" id="IPR036890">
    <property type="entry name" value="HATPase_C_sf"/>
</dbReference>
<dbReference type="SUPFAM" id="SSF55874">
    <property type="entry name" value="ATPase domain of HSP90 chaperone/DNA topoisomerase II/histidine kinase"/>
    <property type="match status" value="1"/>
</dbReference>
<dbReference type="Pfam" id="PF08448">
    <property type="entry name" value="PAS_4"/>
    <property type="match status" value="1"/>
</dbReference>
<comment type="catalytic activity">
    <reaction evidence="1">
        <text>ATP + protein L-histidine = ADP + protein N-phospho-L-histidine.</text>
        <dbReference type="EC" id="2.7.13.3"/>
    </reaction>
</comment>
<dbReference type="EMBL" id="QEKH01000058">
    <property type="protein sequence ID" value="PVY32016.1"/>
    <property type="molecule type" value="Genomic_DNA"/>
</dbReference>
<dbReference type="PROSITE" id="PS50112">
    <property type="entry name" value="PAS"/>
    <property type="match status" value="2"/>
</dbReference>
<evidence type="ECO:0000256" key="4">
    <source>
        <dbReference type="ARBA" id="ARBA00022679"/>
    </source>
</evidence>
<dbReference type="CDD" id="cd16922">
    <property type="entry name" value="HATPase_EvgS-ArcB-TorS-like"/>
    <property type="match status" value="1"/>
</dbReference>
<dbReference type="SUPFAM" id="SSF52172">
    <property type="entry name" value="CheY-like"/>
    <property type="match status" value="1"/>
</dbReference>
<dbReference type="SMART" id="SM00387">
    <property type="entry name" value="HATPase_c"/>
    <property type="match status" value="1"/>
</dbReference>
<evidence type="ECO:0000259" key="9">
    <source>
        <dbReference type="PROSITE" id="PS50110"/>
    </source>
</evidence>
<dbReference type="InterPro" id="IPR004358">
    <property type="entry name" value="Sig_transdc_His_kin-like_C"/>
</dbReference>
<dbReference type="InterPro" id="IPR001610">
    <property type="entry name" value="PAC"/>
</dbReference>
<keyword evidence="3 6" id="KW-0597">Phosphoprotein</keyword>
<dbReference type="NCBIfam" id="TIGR00229">
    <property type="entry name" value="sensory_box"/>
    <property type="match status" value="2"/>
</dbReference>
<dbReference type="Pfam" id="PF13188">
    <property type="entry name" value="PAS_8"/>
    <property type="match status" value="1"/>
</dbReference>
<sequence>MRSAIRSLYLGCMLWCCLSVSAAEARQGASREVKRLLYVTSYNASYKWTNDVITGFREYFQHVNYPVKIDVIELDVLRTPDLLPSPRDISATIRSLKTGNYDLVVAADNCAVELIQEHHRDISGQLPFVFCGYVHWQPLRRDPNANLTGLEQPSNILPNVKLGLRLLPGTRRIAIITDGSMTGRAIHRNLPRLLREIQGVEFLYLHGDDYTDEQLLQKIAGLPPDSFIIFTNWRSSLEENTGSFRLINDKIFKAAPVPVFTTMNLPPAPGVPGGFVTVGTTHGREAAGLAEQVLLGEKADSIPILPGSSAPVFDWPTLTDMGLKAKQFPADTQFLNTPPPFWTRYQTELLVLGGGLFTLFASLLIYLQISRLKSRTEQAVFRALPVRVVVADETDRIYYFRSGENFDQLGVGNDPHEEFRPELVELFRQTLREVLETGEIQTREYELQGRRHKAIFRRLPAELFGVPTVLRVSSDVHDLYLARREAQEAEEQLRITLQSIGDGVIATDCSETVTMVNPVAASLTGYSPDELVGRKLDDVFHIISYLNRKRVSSPVSRALASGKIVELANHTDLIAKDGTCRHIADSAAPIRDHSGRITGAVLVFRDVTEEYRRRDMLQMQNSLLNTALQIAEMTYFHCGPDGNPKGTFQTGRFWPRENGVPLLPERWLTAEYVSGFYQGWERLLSGETDEIHLEYSSDYSGKRRYFEMRVKSELLPDGKAEREYFGIIREITSGRRNELAYQNTDLLLRTLVDNLPAYVAVMDVSNDFRYIIWNRAVEELSGIPTIRAIGRNDAELEREPDRLFSNRQMLEQACRAGTLALQEEYRCPNGEIRILKTFFSLIRRTQDTPLLLRLSVDMTEERRLDEERRRLNEELKIYLEQQEVINNCLERLLLQAGSSSVRAILEIIGRRTGADRCYLCEYDEEGNPGSVTCDWSHKEVAAVPPQLHNFSADCQSGWREEFNAQRLIYSSNLNLSDQPETLREIRKTLLDQGVQSIMLSGVRFQRRLWGFIGFDFIRKECRFSNIEKNIITAAAHIIEIYLEHESNKQQLRKSEYERQQIFDNINTPILLFDPNLNLIRANRAAYSAYQAVENSSDLPCYRIFCKQPQVPDYCPVRRTIETLQPQQRQVCVAGHDYMILTKPLFDSNGKFTYVLENAVEITQLNQRQKKLTETMEAAQAADRAKSYFLATMSHELRTPLNAVIGFSELLQSGPMPDQEQQNALRAINVAGATLLELINDILDLSKLEAGKMDIIPELLDPQEFLQTVSAIFTHTARTRKLSLTVTVPPAMPHLKFDRKRLRQVLVNLLGNAFKFTETGGVLLEAAFETVNDHFGTLILKVSDTGIGMSPETVRQLFDPFRQHHTRDYEGTGLGLAISQRLVARMGGSIEVTSEPEHGSTFRIVLPGVEYRRSQAVPASLPESEKDSPVLSAKVLLVDDVVMNLKVLGAMLDKLHVPYLGCTSGPQALELAAREKPCMILTDLWMPDMNGDELVDKLKQLPATAGIPVIAVTADIQLTPKLNRNFAGILYKPVTMDKLRQALQFASDGVPFAENTRGRLREQETKDETMTT</sequence>
<protein>
    <recommendedName>
        <fullName evidence="2">histidine kinase</fullName>
        <ecNumber evidence="2">2.7.13.3</ecNumber>
    </recommendedName>
</protein>
<dbReference type="InterPro" id="IPR005467">
    <property type="entry name" value="His_kinase_dom"/>
</dbReference>
<dbReference type="InterPro" id="IPR035965">
    <property type="entry name" value="PAS-like_dom_sf"/>
</dbReference>
<proteinExistence type="predicted"/>
<evidence type="ECO:0000259" key="8">
    <source>
        <dbReference type="PROSITE" id="PS50109"/>
    </source>
</evidence>
<dbReference type="Gene3D" id="3.30.450.20">
    <property type="entry name" value="PAS domain"/>
    <property type="match status" value="3"/>
</dbReference>
<dbReference type="InterPro" id="IPR000700">
    <property type="entry name" value="PAS-assoc_C"/>
</dbReference>
<dbReference type="SMART" id="SM00388">
    <property type="entry name" value="HisKA"/>
    <property type="match status" value="1"/>
</dbReference>
<dbReference type="PROSITE" id="PS50113">
    <property type="entry name" value="PAC"/>
    <property type="match status" value="1"/>
</dbReference>
<evidence type="ECO:0000259" key="10">
    <source>
        <dbReference type="PROSITE" id="PS50112"/>
    </source>
</evidence>
<dbReference type="GO" id="GO:0000155">
    <property type="term" value="F:phosphorelay sensor kinase activity"/>
    <property type="evidence" value="ECO:0007669"/>
    <property type="project" value="InterPro"/>
</dbReference>
<feature type="domain" description="Response regulatory" evidence="9">
    <location>
        <begin position="1433"/>
        <end position="1546"/>
    </location>
</feature>
<dbReference type="PANTHER" id="PTHR43047">
    <property type="entry name" value="TWO-COMPONENT HISTIDINE PROTEIN KINASE"/>
    <property type="match status" value="1"/>
</dbReference>
<dbReference type="Gene3D" id="3.30.565.10">
    <property type="entry name" value="Histidine kinase-like ATPase, C-terminal domain"/>
    <property type="match status" value="1"/>
</dbReference>
<dbReference type="InterPro" id="IPR013767">
    <property type="entry name" value="PAS_fold"/>
</dbReference>
<dbReference type="Gene3D" id="1.10.287.130">
    <property type="match status" value="1"/>
</dbReference>
<dbReference type="InterPro" id="IPR013656">
    <property type="entry name" value="PAS_4"/>
</dbReference>
<dbReference type="PRINTS" id="PR00344">
    <property type="entry name" value="BCTRLSENSOR"/>
</dbReference>
<reference evidence="12 13" key="1">
    <citation type="submission" date="2018-04" db="EMBL/GenBank/DDBJ databases">
        <title>Genomic Encyclopedia of Type Strains, Phase IV (KMG-IV): sequencing the most valuable type-strain genomes for metagenomic binning, comparative biology and taxonomic classification.</title>
        <authorList>
            <person name="Goeker M."/>
        </authorList>
    </citation>
    <scope>NUCLEOTIDE SEQUENCE [LARGE SCALE GENOMIC DNA]</scope>
    <source>
        <strain evidence="12 13">DSM 14823</strain>
    </source>
</reference>
<dbReference type="InterPro" id="IPR001789">
    <property type="entry name" value="Sig_transdc_resp-reg_receiver"/>
</dbReference>
<keyword evidence="7" id="KW-0732">Signal</keyword>
<dbReference type="InterPro" id="IPR029016">
    <property type="entry name" value="GAF-like_dom_sf"/>
</dbReference>
<dbReference type="Gene3D" id="3.40.50.2300">
    <property type="match status" value="3"/>
</dbReference>
<dbReference type="SUPFAM" id="SSF55781">
    <property type="entry name" value="GAF domain-like"/>
    <property type="match status" value="1"/>
</dbReference>
<evidence type="ECO:0000259" key="11">
    <source>
        <dbReference type="PROSITE" id="PS50113"/>
    </source>
</evidence>
<dbReference type="PROSITE" id="PS50110">
    <property type="entry name" value="RESPONSE_REGULATORY"/>
    <property type="match status" value="1"/>
</dbReference>
<dbReference type="GO" id="GO:0009927">
    <property type="term" value="F:histidine phosphotransfer kinase activity"/>
    <property type="evidence" value="ECO:0007669"/>
    <property type="project" value="TreeGrafter"/>
</dbReference>
<dbReference type="PANTHER" id="PTHR43047:SF72">
    <property type="entry name" value="OSMOSENSING HISTIDINE PROTEIN KINASE SLN1"/>
    <property type="match status" value="1"/>
</dbReference>
<feature type="modified residue" description="4-aspartylphosphate" evidence="6">
    <location>
        <position position="1482"/>
    </location>
</feature>
<dbReference type="CDD" id="cd00130">
    <property type="entry name" value="PAS"/>
    <property type="match status" value="2"/>
</dbReference>
<dbReference type="SUPFAM" id="SSF47384">
    <property type="entry name" value="Homodimeric domain of signal transducing histidine kinase"/>
    <property type="match status" value="1"/>
</dbReference>
<feature type="chain" id="PRO_5015763040" description="histidine kinase" evidence="7">
    <location>
        <begin position="23"/>
        <end position="1571"/>
    </location>
</feature>
<evidence type="ECO:0000256" key="2">
    <source>
        <dbReference type="ARBA" id="ARBA00012438"/>
    </source>
</evidence>
<dbReference type="SMART" id="SM00091">
    <property type="entry name" value="PAS"/>
    <property type="match status" value="3"/>
</dbReference>
<dbReference type="FunFam" id="3.30.565.10:FF:000010">
    <property type="entry name" value="Sensor histidine kinase RcsC"/>
    <property type="match status" value="1"/>
</dbReference>
<dbReference type="GO" id="GO:0005886">
    <property type="term" value="C:plasma membrane"/>
    <property type="evidence" value="ECO:0007669"/>
    <property type="project" value="TreeGrafter"/>
</dbReference>
<comment type="caution">
    <text evidence="12">The sequence shown here is derived from an EMBL/GenBank/DDBJ whole genome shotgun (WGS) entry which is preliminary data.</text>
</comment>
<feature type="domain" description="PAS" evidence="10">
    <location>
        <begin position="744"/>
        <end position="817"/>
    </location>
</feature>
<dbReference type="Gene3D" id="3.30.450.40">
    <property type="match status" value="1"/>
</dbReference>
<dbReference type="PROSITE" id="PS50109">
    <property type="entry name" value="HIS_KIN"/>
    <property type="match status" value="1"/>
</dbReference>
<dbReference type="InterPro" id="IPR036097">
    <property type="entry name" value="HisK_dim/P_sf"/>
</dbReference>
<dbReference type="InterPro" id="IPR000014">
    <property type="entry name" value="PAS"/>
</dbReference>
<dbReference type="SUPFAM" id="SSF55785">
    <property type="entry name" value="PYP-like sensor domain (PAS domain)"/>
    <property type="match status" value="3"/>
</dbReference>
<keyword evidence="4" id="KW-0808">Transferase</keyword>
<dbReference type="Pfam" id="PF00512">
    <property type="entry name" value="HisKA"/>
    <property type="match status" value="1"/>
</dbReference>
<organism evidence="12 13">
    <name type="scientific">Victivallis vadensis</name>
    <dbReference type="NCBI Taxonomy" id="172901"/>
    <lineage>
        <taxon>Bacteria</taxon>
        <taxon>Pseudomonadati</taxon>
        <taxon>Lentisphaerota</taxon>
        <taxon>Lentisphaeria</taxon>
        <taxon>Victivallales</taxon>
        <taxon>Victivallaceae</taxon>
        <taxon>Victivallis</taxon>
    </lineage>
</organism>
<dbReference type="Pfam" id="PF00072">
    <property type="entry name" value="Response_reg"/>
    <property type="match status" value="1"/>
</dbReference>
<evidence type="ECO:0000313" key="13">
    <source>
        <dbReference type="Proteomes" id="UP000245959"/>
    </source>
</evidence>
<feature type="domain" description="PAC" evidence="11">
    <location>
        <begin position="567"/>
        <end position="619"/>
    </location>
</feature>
<feature type="signal peptide" evidence="7">
    <location>
        <begin position="1"/>
        <end position="22"/>
    </location>
</feature>
<accession>A0A2U1AB61</accession>
<evidence type="ECO:0000313" key="12">
    <source>
        <dbReference type="EMBL" id="PVY32016.1"/>
    </source>
</evidence>
<dbReference type="CDD" id="cd17546">
    <property type="entry name" value="REC_hyHK_CKI1_RcsC-like"/>
    <property type="match status" value="1"/>
</dbReference>
<evidence type="ECO:0000256" key="6">
    <source>
        <dbReference type="PROSITE-ProRule" id="PRU00169"/>
    </source>
</evidence>
<feature type="domain" description="PAS" evidence="10">
    <location>
        <begin position="489"/>
        <end position="562"/>
    </location>
</feature>
<dbReference type="Proteomes" id="UP000245959">
    <property type="component" value="Unassembled WGS sequence"/>
</dbReference>
<dbReference type="InterPro" id="IPR011006">
    <property type="entry name" value="CheY-like_superfamily"/>
</dbReference>
<dbReference type="EC" id="2.7.13.3" evidence="2"/>
<dbReference type="Pfam" id="PF00989">
    <property type="entry name" value="PAS"/>
    <property type="match status" value="1"/>
</dbReference>
<evidence type="ECO:0000256" key="5">
    <source>
        <dbReference type="ARBA" id="ARBA00022777"/>
    </source>
</evidence>
<dbReference type="Pfam" id="PF02518">
    <property type="entry name" value="HATPase_c"/>
    <property type="match status" value="1"/>
</dbReference>
<evidence type="ECO:0000256" key="7">
    <source>
        <dbReference type="SAM" id="SignalP"/>
    </source>
</evidence>
<keyword evidence="5" id="KW-0418">Kinase</keyword>
<dbReference type="CDD" id="cd00082">
    <property type="entry name" value="HisKA"/>
    <property type="match status" value="1"/>
</dbReference>
<name>A0A2U1AB61_9BACT</name>
<dbReference type="InterPro" id="IPR003594">
    <property type="entry name" value="HATPase_dom"/>
</dbReference>
<dbReference type="SMART" id="SM00448">
    <property type="entry name" value="REC"/>
    <property type="match status" value="1"/>
</dbReference>
<keyword evidence="13" id="KW-1185">Reference proteome</keyword>
<dbReference type="GO" id="GO:0006355">
    <property type="term" value="P:regulation of DNA-templated transcription"/>
    <property type="evidence" value="ECO:0007669"/>
    <property type="project" value="InterPro"/>
</dbReference>
<evidence type="ECO:0000256" key="3">
    <source>
        <dbReference type="ARBA" id="ARBA00022553"/>
    </source>
</evidence>
<evidence type="ECO:0000256" key="1">
    <source>
        <dbReference type="ARBA" id="ARBA00000085"/>
    </source>
</evidence>
<feature type="domain" description="Histidine kinase" evidence="8">
    <location>
        <begin position="1191"/>
        <end position="1409"/>
    </location>
</feature>
<gene>
    <name evidence="12" type="ORF">C8D82_15813</name>
</gene>
<dbReference type="SMART" id="SM00086">
    <property type="entry name" value="PAC"/>
    <property type="match status" value="2"/>
</dbReference>